<comment type="caution">
    <text evidence="2">The sequence shown here is derived from an EMBL/GenBank/DDBJ whole genome shotgun (WGS) entry which is preliminary data.</text>
</comment>
<dbReference type="AlphaFoldDB" id="A0A0A3IHY6"/>
<dbReference type="Proteomes" id="UP000030437">
    <property type="component" value="Unassembled WGS sequence"/>
</dbReference>
<keyword evidence="2" id="KW-0418">Kinase</keyword>
<keyword evidence="2" id="KW-0808">Transferase</keyword>
<dbReference type="eggNOG" id="COG5566">
    <property type="taxonomic scope" value="Bacteria"/>
</dbReference>
<dbReference type="PANTHER" id="PTHR37812">
    <property type="entry name" value="MU-LIKE PROPHAGE FLUMU PROTEIN C"/>
    <property type="match status" value="1"/>
</dbReference>
<proteinExistence type="predicted"/>
<dbReference type="InterPro" id="IPR009057">
    <property type="entry name" value="Homeodomain-like_sf"/>
</dbReference>
<feature type="domain" description="Mor transcription activator" evidence="1">
    <location>
        <begin position="14"/>
        <end position="90"/>
    </location>
</feature>
<dbReference type="Pfam" id="PF08765">
    <property type="entry name" value="Mor"/>
    <property type="match status" value="1"/>
</dbReference>
<dbReference type="EMBL" id="JPVP01000056">
    <property type="protein sequence ID" value="KGR84381.1"/>
    <property type="molecule type" value="Genomic_DNA"/>
</dbReference>
<gene>
    <name evidence="2" type="ORF">CD32_12370</name>
</gene>
<sequence length="92" mass="10991">MSYKKAEDFLPWEVIELIQHYVDGESIYIPRKAERKKAWGSGTTTRQDLKVRNANIYKDFLSGIDTHTLSRDYYLSLKSIQRIILQERKRRL</sequence>
<protein>
    <submittedName>
        <fullName evidence="2">Histidine kinase</fullName>
    </submittedName>
</protein>
<dbReference type="SUPFAM" id="SSF46689">
    <property type="entry name" value="Homeodomain-like"/>
    <property type="match status" value="1"/>
</dbReference>
<dbReference type="PANTHER" id="PTHR37812:SF1">
    <property type="entry name" value="MU-LIKE PROPHAGE FLUMU PROTEIN C"/>
    <property type="match status" value="1"/>
</dbReference>
<dbReference type="InterPro" id="IPR014875">
    <property type="entry name" value="Mor_transcription_activator"/>
</dbReference>
<dbReference type="STRING" id="1220589.CD32_12370"/>
<dbReference type="Gene3D" id="1.10.10.60">
    <property type="entry name" value="Homeodomain-like"/>
    <property type="match status" value="1"/>
</dbReference>
<dbReference type="RefSeq" id="WP_036155018.1">
    <property type="nucleotide sequence ID" value="NZ_AVCX01000005.1"/>
</dbReference>
<dbReference type="GO" id="GO:0016301">
    <property type="term" value="F:kinase activity"/>
    <property type="evidence" value="ECO:0007669"/>
    <property type="project" value="UniProtKB-KW"/>
</dbReference>
<name>A0A0A3IHY6_9BACI</name>
<dbReference type="OrthoDB" id="9800398at2"/>
<dbReference type="InterPro" id="IPR052411">
    <property type="entry name" value="c-mor_Regulatory_Protein"/>
</dbReference>
<organism evidence="2 3">
    <name type="scientific">Lysinibacillus odysseyi 34hs-1 = NBRC 100172</name>
    <dbReference type="NCBI Taxonomy" id="1220589"/>
    <lineage>
        <taxon>Bacteria</taxon>
        <taxon>Bacillati</taxon>
        <taxon>Bacillota</taxon>
        <taxon>Bacilli</taxon>
        <taxon>Bacillales</taxon>
        <taxon>Bacillaceae</taxon>
        <taxon>Lysinibacillus</taxon>
    </lineage>
</organism>
<reference evidence="2 3" key="1">
    <citation type="submission" date="2014-02" db="EMBL/GenBank/DDBJ databases">
        <title>Draft genome sequence of Lysinibacillus odysseyi NBRC 100172.</title>
        <authorList>
            <person name="Zhang F."/>
            <person name="Wang G."/>
            <person name="Zhang L."/>
        </authorList>
    </citation>
    <scope>NUCLEOTIDE SEQUENCE [LARGE SCALE GENOMIC DNA]</scope>
    <source>
        <strain evidence="2 3">NBRC 100172</strain>
    </source>
</reference>
<dbReference type="NCBIfam" id="NF040785">
    <property type="entry name" value="CD3324_fam"/>
    <property type="match status" value="1"/>
</dbReference>
<evidence type="ECO:0000313" key="2">
    <source>
        <dbReference type="EMBL" id="KGR84381.1"/>
    </source>
</evidence>
<evidence type="ECO:0000313" key="3">
    <source>
        <dbReference type="Proteomes" id="UP000030437"/>
    </source>
</evidence>
<accession>A0A0A3IHY6</accession>
<evidence type="ECO:0000259" key="1">
    <source>
        <dbReference type="Pfam" id="PF08765"/>
    </source>
</evidence>
<keyword evidence="3" id="KW-1185">Reference proteome</keyword>
<dbReference type="InterPro" id="IPR049739">
    <property type="entry name" value="YraL-like"/>
</dbReference>